<evidence type="ECO:0000256" key="1">
    <source>
        <dbReference type="SAM" id="SignalP"/>
    </source>
</evidence>
<reference evidence="2" key="1">
    <citation type="submission" date="2018-01" db="EMBL/GenBank/DDBJ databases">
        <title>An insight into the sialome of Amazonian anophelines.</title>
        <authorList>
            <person name="Ribeiro J.M."/>
            <person name="Scarpassa V."/>
            <person name="Calvo E."/>
        </authorList>
    </citation>
    <scope>NUCLEOTIDE SEQUENCE</scope>
    <source>
        <tissue evidence="2">Salivary glands</tissue>
    </source>
</reference>
<dbReference type="EMBL" id="GGFJ01012202">
    <property type="protein sequence ID" value="MBW61343.1"/>
    <property type="molecule type" value="Transcribed_RNA"/>
</dbReference>
<feature type="chain" id="PRO_5014720894" evidence="1">
    <location>
        <begin position="32"/>
        <end position="113"/>
    </location>
</feature>
<proteinExistence type="predicted"/>
<protein>
    <submittedName>
        <fullName evidence="2">Putative secreted protein</fullName>
    </submittedName>
</protein>
<keyword evidence="1" id="KW-0732">Signal</keyword>
<accession>A0A2M4C7P4</accession>
<sequence>MKNRLTYRRHGTERSLMALCLIALVCNVARLQKQTPLAIQPTSQPVSQSSFLQRLTYTPNGNESAVDRQKLTEPSASVGHGCAMLCKARFCYFGAKLVANRWRCCALSRWFAR</sequence>
<evidence type="ECO:0000313" key="2">
    <source>
        <dbReference type="EMBL" id="MBW61343.1"/>
    </source>
</evidence>
<dbReference type="AlphaFoldDB" id="A0A2M4C7P4"/>
<name>A0A2M4C7P4_9DIPT</name>
<feature type="signal peptide" evidence="1">
    <location>
        <begin position="1"/>
        <end position="31"/>
    </location>
</feature>
<organism evidence="2">
    <name type="scientific">Anopheles marajoara</name>
    <dbReference type="NCBI Taxonomy" id="58244"/>
    <lineage>
        <taxon>Eukaryota</taxon>
        <taxon>Metazoa</taxon>
        <taxon>Ecdysozoa</taxon>
        <taxon>Arthropoda</taxon>
        <taxon>Hexapoda</taxon>
        <taxon>Insecta</taxon>
        <taxon>Pterygota</taxon>
        <taxon>Neoptera</taxon>
        <taxon>Endopterygota</taxon>
        <taxon>Diptera</taxon>
        <taxon>Nematocera</taxon>
        <taxon>Culicoidea</taxon>
        <taxon>Culicidae</taxon>
        <taxon>Anophelinae</taxon>
        <taxon>Anopheles</taxon>
    </lineage>
</organism>